<keyword evidence="5" id="KW-0238">DNA-binding</keyword>
<name>A0A0A7CJU7_TIGJA</name>
<dbReference type="SUPFAM" id="SSF57716">
    <property type="entry name" value="Glucocorticoid receptor-like (DNA-binding domain)"/>
    <property type="match status" value="1"/>
</dbReference>
<keyword evidence="3" id="KW-0862">Zinc</keyword>
<feature type="compositionally biased region" description="Basic and acidic residues" evidence="9">
    <location>
        <begin position="1"/>
        <end position="12"/>
    </location>
</feature>
<evidence type="ECO:0000256" key="5">
    <source>
        <dbReference type="ARBA" id="ARBA00023125"/>
    </source>
</evidence>
<dbReference type="PANTHER" id="PTHR24082:SF283">
    <property type="entry name" value="NUCLEAR HORMONE RECEPTOR HR96"/>
    <property type="match status" value="1"/>
</dbReference>
<dbReference type="PROSITE" id="PS51030">
    <property type="entry name" value="NUCLEAR_REC_DBD_2"/>
    <property type="match status" value="1"/>
</dbReference>
<reference evidence="11" key="2">
    <citation type="submission" date="2014-03" db="EMBL/GenBank/DDBJ databases">
        <authorList>
            <person name="Lee J.-S."/>
            <person name="Hwang D.-S."/>
        </authorList>
    </citation>
    <scope>NUCLEOTIDE SEQUENCE</scope>
</reference>
<gene>
    <name evidence="11" type="primary">NR30</name>
</gene>
<dbReference type="Gene3D" id="3.30.50.10">
    <property type="entry name" value="Erythroid Transcription Factor GATA-1, subunit A"/>
    <property type="match status" value="1"/>
</dbReference>
<dbReference type="InterPro" id="IPR013088">
    <property type="entry name" value="Znf_NHR/GATA"/>
</dbReference>
<evidence type="ECO:0000256" key="4">
    <source>
        <dbReference type="ARBA" id="ARBA00023015"/>
    </source>
</evidence>
<dbReference type="Gene3D" id="1.10.565.10">
    <property type="entry name" value="Retinoid X Receptor"/>
    <property type="match status" value="1"/>
</dbReference>
<feature type="region of interest" description="Disordered" evidence="9">
    <location>
        <begin position="1"/>
        <end position="26"/>
    </location>
</feature>
<evidence type="ECO:0000259" key="10">
    <source>
        <dbReference type="PROSITE" id="PS51030"/>
    </source>
</evidence>
<keyword evidence="1" id="KW-0479">Metal-binding</keyword>
<evidence type="ECO:0000256" key="8">
    <source>
        <dbReference type="ARBA" id="ARBA00023242"/>
    </source>
</evidence>
<reference evidence="11" key="1">
    <citation type="journal article" date="2014" name="BMC Genomics">
        <title>Genome-wide identification of nuclear receptor (NR) superfamily genes in the copepod Tigriopus japonicus.</title>
        <authorList>
            <person name="Hwang D.S."/>
            <person name="Lee B.Y."/>
            <person name="Kim H.S."/>
            <person name="Lee M.C."/>
            <person name="Kyung D.H."/>
            <person name="Om A.S."/>
            <person name="Rhee J.S."/>
            <person name="Lee J.S."/>
        </authorList>
    </citation>
    <scope>NUCLEOTIDE SEQUENCE</scope>
</reference>
<dbReference type="InterPro" id="IPR035500">
    <property type="entry name" value="NHR-like_dom_sf"/>
</dbReference>
<dbReference type="GO" id="GO:0045944">
    <property type="term" value="P:positive regulation of transcription by RNA polymerase II"/>
    <property type="evidence" value="ECO:0007669"/>
    <property type="project" value="TreeGrafter"/>
</dbReference>
<dbReference type="CDD" id="cd06916">
    <property type="entry name" value="NR_DBD_like"/>
    <property type="match status" value="1"/>
</dbReference>
<dbReference type="PANTHER" id="PTHR24082">
    <property type="entry name" value="NUCLEAR HORMONE RECEPTOR"/>
    <property type="match status" value="1"/>
</dbReference>
<evidence type="ECO:0000313" key="11">
    <source>
        <dbReference type="EMBL" id="AID52837.1"/>
    </source>
</evidence>
<protein>
    <submittedName>
        <fullName evidence="11">Nuclear receptor</fullName>
    </submittedName>
</protein>
<dbReference type="SMART" id="SM00399">
    <property type="entry name" value="ZnF_C4"/>
    <property type="match status" value="1"/>
</dbReference>
<dbReference type="InterPro" id="IPR050234">
    <property type="entry name" value="Nuclear_hormone_rcpt_NR1"/>
</dbReference>
<evidence type="ECO:0000256" key="7">
    <source>
        <dbReference type="ARBA" id="ARBA00023170"/>
    </source>
</evidence>
<evidence type="ECO:0000256" key="1">
    <source>
        <dbReference type="ARBA" id="ARBA00022723"/>
    </source>
</evidence>
<feature type="compositionally biased region" description="Polar residues" evidence="9">
    <location>
        <begin position="141"/>
        <end position="151"/>
    </location>
</feature>
<dbReference type="PROSITE" id="PS00031">
    <property type="entry name" value="NUCLEAR_REC_DBD_1"/>
    <property type="match status" value="1"/>
</dbReference>
<dbReference type="PRINTS" id="PR00047">
    <property type="entry name" value="STROIDFINGER"/>
</dbReference>
<organism evidence="11">
    <name type="scientific">Tigriopus japonicus</name>
    <name type="common">Copepod</name>
    <dbReference type="NCBI Taxonomy" id="158387"/>
    <lineage>
        <taxon>Eukaryota</taxon>
        <taxon>Metazoa</taxon>
        <taxon>Ecdysozoa</taxon>
        <taxon>Arthropoda</taxon>
        <taxon>Crustacea</taxon>
        <taxon>Multicrustacea</taxon>
        <taxon>Hexanauplia</taxon>
        <taxon>Copepoda</taxon>
        <taxon>Harpacticoida</taxon>
        <taxon>Harpacticidae</taxon>
        <taxon>Tigriopus</taxon>
    </lineage>
</organism>
<feature type="domain" description="Nuclear receptor" evidence="10">
    <location>
        <begin position="33"/>
        <end position="111"/>
    </location>
</feature>
<feature type="compositionally biased region" description="Low complexity" evidence="9">
    <location>
        <begin position="163"/>
        <end position="195"/>
    </location>
</feature>
<dbReference type="GO" id="GO:0000122">
    <property type="term" value="P:negative regulation of transcription by RNA polymerase II"/>
    <property type="evidence" value="ECO:0007669"/>
    <property type="project" value="TreeGrafter"/>
</dbReference>
<feature type="region of interest" description="Disordered" evidence="9">
    <location>
        <begin position="123"/>
        <end position="198"/>
    </location>
</feature>
<dbReference type="GO" id="GO:0030154">
    <property type="term" value="P:cell differentiation"/>
    <property type="evidence" value="ECO:0007669"/>
    <property type="project" value="TreeGrafter"/>
</dbReference>
<dbReference type="SUPFAM" id="SSF48508">
    <property type="entry name" value="Nuclear receptor ligand-binding domain"/>
    <property type="match status" value="1"/>
</dbReference>
<dbReference type="GO" id="GO:0004879">
    <property type="term" value="F:nuclear receptor activity"/>
    <property type="evidence" value="ECO:0007669"/>
    <property type="project" value="TreeGrafter"/>
</dbReference>
<dbReference type="EMBL" id="KJ664200">
    <property type="protein sequence ID" value="AID52837.1"/>
    <property type="molecule type" value="mRNA"/>
</dbReference>
<evidence type="ECO:0000256" key="9">
    <source>
        <dbReference type="SAM" id="MobiDB-lite"/>
    </source>
</evidence>
<dbReference type="AlphaFoldDB" id="A0A0A7CJU7"/>
<keyword evidence="8" id="KW-0539">Nucleus</keyword>
<evidence type="ECO:0000256" key="3">
    <source>
        <dbReference type="ARBA" id="ARBA00022833"/>
    </source>
</evidence>
<keyword evidence="7 11" id="KW-0675">Receptor</keyword>
<evidence type="ECO:0000256" key="6">
    <source>
        <dbReference type="ARBA" id="ARBA00023163"/>
    </source>
</evidence>
<dbReference type="InterPro" id="IPR001628">
    <property type="entry name" value="Znf_hrmn_rcpt"/>
</dbReference>
<proteinExistence type="evidence at transcript level"/>
<dbReference type="GO" id="GO:0000978">
    <property type="term" value="F:RNA polymerase II cis-regulatory region sequence-specific DNA binding"/>
    <property type="evidence" value="ECO:0007669"/>
    <property type="project" value="TreeGrafter"/>
</dbReference>
<accession>A0A0A7CJU7</accession>
<evidence type="ECO:0000256" key="2">
    <source>
        <dbReference type="ARBA" id="ARBA00022771"/>
    </source>
</evidence>
<keyword evidence="6" id="KW-0804">Transcription</keyword>
<keyword evidence="2" id="KW-0863">Zinc-finger</keyword>
<sequence>MDMVKEDHDRDPTPSTSAPTTKSKKASSQVEFSEKCRVCKEPATRHLHYGAIVCFSCKAFFRRAIQNNVYKFFNCSVDGKCEMNSISRKHCQKCRWEACLKVGMNANWVLSKEERLDRLNRRRVSQVSPESGEFDPAPVNVQISDTPNQTLVPRDRREYNETSAKSVSQQASSSSNDRDSPPALSSGSSDASSSPEMKVPRLISGDVNEDRFIQKITCIYDQQFLSVSLGEVIIKEMIVSSLYDVPISVSSSLSAYRLMVSRVTKIANSFDTFFNLPIQTGMALLKKNADPMVLVNGATFFSESASDQIQVSLGAEDKEASMLLIDRSEKSIKSAKAITYWNWNSIQCQHDQDVEEMFSQNMERLGNLLDHNPTILKVFSFVVLLSTEGVELDPGSLTEIAGCQLALLHVLERYLHRLYGPTMAGSIFGSLVKAMSDLRSMSIVNATRQFTSAAIKSQDLVSLQSIPTTS</sequence>
<dbReference type="Pfam" id="PF00105">
    <property type="entry name" value="zf-C4"/>
    <property type="match status" value="1"/>
</dbReference>
<dbReference type="GO" id="GO:0008270">
    <property type="term" value="F:zinc ion binding"/>
    <property type="evidence" value="ECO:0007669"/>
    <property type="project" value="UniProtKB-KW"/>
</dbReference>
<keyword evidence="4" id="KW-0805">Transcription regulation</keyword>